<dbReference type="InterPro" id="IPR001128">
    <property type="entry name" value="Cyt_P450"/>
</dbReference>
<dbReference type="GO" id="GO:0004497">
    <property type="term" value="F:monooxygenase activity"/>
    <property type="evidence" value="ECO:0007669"/>
    <property type="project" value="UniProtKB-KW"/>
</dbReference>
<evidence type="ECO:0000256" key="8">
    <source>
        <dbReference type="PIRSR" id="PIRSR602403-1"/>
    </source>
</evidence>
<evidence type="ECO:0000256" key="9">
    <source>
        <dbReference type="SAM" id="Coils"/>
    </source>
</evidence>
<dbReference type="GO" id="GO:0005506">
    <property type="term" value="F:iron ion binding"/>
    <property type="evidence" value="ECO:0007669"/>
    <property type="project" value="InterPro"/>
</dbReference>
<dbReference type="GO" id="GO:0016705">
    <property type="term" value="F:oxidoreductase activity, acting on paired donors, with incorporation or reduction of molecular oxygen"/>
    <property type="evidence" value="ECO:0007669"/>
    <property type="project" value="InterPro"/>
</dbReference>
<reference evidence="11 12" key="1">
    <citation type="journal article" date="2012" name="Science">
        <title>The Paleozoic origin of enzymatic lignin decomposition reconstructed from 31 fungal genomes.</title>
        <authorList>
            <person name="Floudas D."/>
            <person name="Binder M."/>
            <person name="Riley R."/>
            <person name="Barry K."/>
            <person name="Blanchette R.A."/>
            <person name="Henrissat B."/>
            <person name="Martinez A.T."/>
            <person name="Otillar R."/>
            <person name="Spatafora J.W."/>
            <person name="Yadav J.S."/>
            <person name="Aerts A."/>
            <person name="Benoit I."/>
            <person name="Boyd A."/>
            <person name="Carlson A."/>
            <person name="Copeland A."/>
            <person name="Coutinho P.M."/>
            <person name="de Vries R.P."/>
            <person name="Ferreira P."/>
            <person name="Findley K."/>
            <person name="Foster B."/>
            <person name="Gaskell J."/>
            <person name="Glotzer D."/>
            <person name="Gorecki P."/>
            <person name="Heitman J."/>
            <person name="Hesse C."/>
            <person name="Hori C."/>
            <person name="Igarashi K."/>
            <person name="Jurgens J.A."/>
            <person name="Kallen N."/>
            <person name="Kersten P."/>
            <person name="Kohler A."/>
            <person name="Kuees U."/>
            <person name="Kumar T.K.A."/>
            <person name="Kuo A."/>
            <person name="LaButti K."/>
            <person name="Larrondo L.F."/>
            <person name="Lindquist E."/>
            <person name="Ling A."/>
            <person name="Lombard V."/>
            <person name="Lucas S."/>
            <person name="Lundell T."/>
            <person name="Martin R."/>
            <person name="McLaughlin D.J."/>
            <person name="Morgenstern I."/>
            <person name="Morin E."/>
            <person name="Murat C."/>
            <person name="Nagy L.G."/>
            <person name="Nolan M."/>
            <person name="Ohm R.A."/>
            <person name="Patyshakuliyeva A."/>
            <person name="Rokas A."/>
            <person name="Ruiz-Duenas F.J."/>
            <person name="Sabat G."/>
            <person name="Salamov A."/>
            <person name="Samejima M."/>
            <person name="Schmutz J."/>
            <person name="Slot J.C."/>
            <person name="St John F."/>
            <person name="Stenlid J."/>
            <person name="Sun H."/>
            <person name="Sun S."/>
            <person name="Syed K."/>
            <person name="Tsang A."/>
            <person name="Wiebenga A."/>
            <person name="Young D."/>
            <person name="Pisabarro A."/>
            <person name="Eastwood D.C."/>
            <person name="Martin F."/>
            <person name="Cullen D."/>
            <person name="Grigoriev I.V."/>
            <person name="Hibbett D.S."/>
        </authorList>
    </citation>
    <scope>NUCLEOTIDE SEQUENCE [LARGE SCALE GENOMIC DNA]</scope>
    <source>
        <strain evidence="11 12">ATCC 11539</strain>
    </source>
</reference>
<evidence type="ECO:0000256" key="7">
    <source>
        <dbReference type="ARBA" id="ARBA00023033"/>
    </source>
</evidence>
<evidence type="ECO:0000313" key="11">
    <source>
        <dbReference type="EMBL" id="EPQ52855.1"/>
    </source>
</evidence>
<dbReference type="OMA" id="NEMSICD"/>
<dbReference type="PRINTS" id="PR00385">
    <property type="entry name" value="P450"/>
</dbReference>
<dbReference type="InterPro" id="IPR050121">
    <property type="entry name" value="Cytochrome_P450_monoxygenase"/>
</dbReference>
<dbReference type="STRING" id="670483.S7RF53"/>
<keyword evidence="5" id="KW-0560">Oxidoreductase</keyword>
<evidence type="ECO:0000256" key="4">
    <source>
        <dbReference type="ARBA" id="ARBA00022723"/>
    </source>
</evidence>
<dbReference type="Pfam" id="PF00067">
    <property type="entry name" value="p450"/>
    <property type="match status" value="1"/>
</dbReference>
<dbReference type="AlphaFoldDB" id="S7RF53"/>
<dbReference type="PANTHER" id="PTHR24305:SF187">
    <property type="entry name" value="P450, PUTATIVE (EUROFUNG)-RELATED"/>
    <property type="match status" value="1"/>
</dbReference>
<dbReference type="Gene3D" id="1.10.630.10">
    <property type="entry name" value="Cytochrome P450"/>
    <property type="match status" value="1"/>
</dbReference>
<keyword evidence="10" id="KW-0472">Membrane</keyword>
<evidence type="ECO:0000256" key="1">
    <source>
        <dbReference type="ARBA" id="ARBA00001971"/>
    </source>
</evidence>
<keyword evidence="12" id="KW-1185">Reference proteome</keyword>
<feature type="binding site" description="axial binding residue" evidence="8">
    <location>
        <position position="495"/>
    </location>
    <ligand>
        <name>heme</name>
        <dbReference type="ChEBI" id="CHEBI:30413"/>
    </ligand>
    <ligandPart>
        <name>Fe</name>
        <dbReference type="ChEBI" id="CHEBI:18248"/>
    </ligandPart>
</feature>
<protein>
    <submittedName>
        <fullName evidence="11">Cytochrome P450</fullName>
    </submittedName>
</protein>
<dbReference type="EMBL" id="KB469307">
    <property type="protein sequence ID" value="EPQ52855.1"/>
    <property type="molecule type" value="Genomic_DNA"/>
</dbReference>
<evidence type="ECO:0000313" key="12">
    <source>
        <dbReference type="Proteomes" id="UP000030669"/>
    </source>
</evidence>
<evidence type="ECO:0000256" key="10">
    <source>
        <dbReference type="SAM" id="Phobius"/>
    </source>
</evidence>
<comment type="cofactor">
    <cofactor evidence="1 8">
        <name>heme</name>
        <dbReference type="ChEBI" id="CHEBI:30413"/>
    </cofactor>
</comment>
<keyword evidence="7" id="KW-0503">Monooxygenase</keyword>
<keyword evidence="6 8" id="KW-0408">Iron</keyword>
<comment type="pathway">
    <text evidence="2">Secondary metabolite biosynthesis.</text>
</comment>
<proteinExistence type="inferred from homology"/>
<dbReference type="PRINTS" id="PR00465">
    <property type="entry name" value="EP450IV"/>
</dbReference>
<dbReference type="GO" id="GO:0020037">
    <property type="term" value="F:heme binding"/>
    <property type="evidence" value="ECO:0007669"/>
    <property type="project" value="InterPro"/>
</dbReference>
<dbReference type="Proteomes" id="UP000030669">
    <property type="component" value="Unassembled WGS sequence"/>
</dbReference>
<dbReference type="SUPFAM" id="SSF48264">
    <property type="entry name" value="Cytochrome P450"/>
    <property type="match status" value="1"/>
</dbReference>
<dbReference type="CDD" id="cd11061">
    <property type="entry name" value="CYP67-like"/>
    <property type="match status" value="1"/>
</dbReference>
<dbReference type="KEGG" id="gtr:GLOTRDRAFT_132088"/>
<sequence>MALVGPVIPPDLFKLLVCSIVISQYVFRRYEPTLYSAWLTFLSGQVVLHVIYYVRHSTAMPLLTWIAVNAVYALGLTSAILLYRISPLHPLSSYPGPLVRRLSKMCALPSAWIGTTHEDLLKYHRMYGRYVRIGPNELSITDAAAVPIIYGHHGWKKGESYAIFSRVKGGVDSVQDTRDEAEHARRRKTWDKALTTTALASYQERVRARARQLCELIASARGEAVDLSLYAKYFTWDVIFDLGFGGHGFNMLEKGHEELPFIKSLAAYIRLIKTAGNVPELAGLLKALPGDADVEMFIKRVAGIFYSKLEEGVSSADLFSHIISPIQPSNSASENERLVAEALSDCILFVGAGSDTTSSAVANTLFLLVSENKGENAIYKRLQRELDNAFEDGDELDSTVLIQKVPLLAAVINESMRLLPPVSTGPFQRLSPAGGAIVAGHFIPENTKVIIPPYAIHHDPEYFPRPDSFQPDRWMPDAPEEIRIRDPNAYRPYNCVGKQLALMELHLAVAALVHRFDAKFAEGFDPDAFLNGERDAVTRQLTVPLKMRFSLRGLDN</sequence>
<dbReference type="PANTHER" id="PTHR24305">
    <property type="entry name" value="CYTOCHROME P450"/>
    <property type="match status" value="1"/>
</dbReference>
<gene>
    <name evidence="11" type="ORF">GLOTRDRAFT_132088</name>
</gene>
<dbReference type="InterPro" id="IPR002403">
    <property type="entry name" value="Cyt_P450_E_grp-IV"/>
</dbReference>
<dbReference type="InterPro" id="IPR036396">
    <property type="entry name" value="Cyt_P450_sf"/>
</dbReference>
<keyword evidence="10" id="KW-0812">Transmembrane</keyword>
<keyword evidence="4 8" id="KW-0479">Metal-binding</keyword>
<evidence type="ECO:0000256" key="2">
    <source>
        <dbReference type="ARBA" id="ARBA00005179"/>
    </source>
</evidence>
<evidence type="ECO:0000256" key="3">
    <source>
        <dbReference type="ARBA" id="ARBA00010617"/>
    </source>
</evidence>
<feature type="transmembrane region" description="Helical" evidence="10">
    <location>
        <begin position="34"/>
        <end position="54"/>
    </location>
</feature>
<keyword evidence="9" id="KW-0175">Coiled coil</keyword>
<evidence type="ECO:0000256" key="6">
    <source>
        <dbReference type="ARBA" id="ARBA00023004"/>
    </source>
</evidence>
<dbReference type="RefSeq" id="XP_007869095.1">
    <property type="nucleotide sequence ID" value="XM_007870904.1"/>
</dbReference>
<keyword evidence="8" id="KW-0349">Heme</keyword>
<name>S7RF53_GLOTA</name>
<accession>S7RF53</accession>
<evidence type="ECO:0000256" key="5">
    <source>
        <dbReference type="ARBA" id="ARBA00023002"/>
    </source>
</evidence>
<organism evidence="11 12">
    <name type="scientific">Gloeophyllum trabeum (strain ATCC 11539 / FP-39264 / Madison 617)</name>
    <name type="common">Brown rot fungus</name>
    <dbReference type="NCBI Taxonomy" id="670483"/>
    <lineage>
        <taxon>Eukaryota</taxon>
        <taxon>Fungi</taxon>
        <taxon>Dikarya</taxon>
        <taxon>Basidiomycota</taxon>
        <taxon>Agaricomycotina</taxon>
        <taxon>Agaricomycetes</taxon>
        <taxon>Gloeophyllales</taxon>
        <taxon>Gloeophyllaceae</taxon>
        <taxon>Gloeophyllum</taxon>
    </lineage>
</organism>
<dbReference type="HOGENOM" id="CLU_001570_14_10_1"/>
<dbReference type="eggNOG" id="KOG0157">
    <property type="taxonomic scope" value="Eukaryota"/>
</dbReference>
<feature type="transmembrane region" description="Helical" evidence="10">
    <location>
        <begin position="60"/>
        <end position="83"/>
    </location>
</feature>
<feature type="coiled-coil region" evidence="9">
    <location>
        <begin position="372"/>
        <end position="399"/>
    </location>
</feature>
<dbReference type="OrthoDB" id="6692864at2759"/>
<dbReference type="GeneID" id="19302431"/>
<keyword evidence="10" id="KW-1133">Transmembrane helix</keyword>
<comment type="similarity">
    <text evidence="3">Belongs to the cytochrome P450 family.</text>
</comment>